<keyword evidence="4" id="KW-1185">Reference proteome</keyword>
<keyword evidence="1" id="KW-0175">Coiled coil</keyword>
<feature type="coiled-coil region" evidence="1">
    <location>
        <begin position="9"/>
        <end position="43"/>
    </location>
</feature>
<proteinExistence type="predicted"/>
<reference evidence="3 4" key="1">
    <citation type="submission" date="2018-11" db="EMBL/GenBank/DDBJ databases">
        <title>Genomic Encyclopedia of Type Strains, Phase IV (KMG-IV): sequencing the most valuable type-strain genomes for metagenomic binning, comparative biology and taxonomic classification.</title>
        <authorList>
            <person name="Goeker M."/>
        </authorList>
    </citation>
    <scope>NUCLEOTIDE SEQUENCE [LARGE SCALE GENOMIC DNA]</scope>
    <source>
        <strain evidence="3 4">DSM 104731</strain>
    </source>
</reference>
<dbReference type="AlphaFoldDB" id="A0A3N4V221"/>
<dbReference type="OrthoDB" id="7876723at2"/>
<evidence type="ECO:0000313" key="4">
    <source>
        <dbReference type="Proteomes" id="UP000269689"/>
    </source>
</evidence>
<dbReference type="Proteomes" id="UP000269689">
    <property type="component" value="Unassembled WGS sequence"/>
</dbReference>
<evidence type="ECO:0000256" key="1">
    <source>
        <dbReference type="SAM" id="Coils"/>
    </source>
</evidence>
<protein>
    <submittedName>
        <fullName evidence="3">Uncharacterized protein</fullName>
    </submittedName>
</protein>
<organism evidence="3 4">
    <name type="scientific">Pacificibacter maritimus</name>
    <dbReference type="NCBI Taxonomy" id="762213"/>
    <lineage>
        <taxon>Bacteria</taxon>
        <taxon>Pseudomonadati</taxon>
        <taxon>Pseudomonadota</taxon>
        <taxon>Alphaproteobacteria</taxon>
        <taxon>Rhodobacterales</taxon>
        <taxon>Roseobacteraceae</taxon>
        <taxon>Pacificibacter</taxon>
    </lineage>
</organism>
<accession>A0A3N4V221</accession>
<feature type="compositionally biased region" description="Basic and acidic residues" evidence="2">
    <location>
        <begin position="241"/>
        <end position="253"/>
    </location>
</feature>
<comment type="caution">
    <text evidence="3">The sequence shown here is derived from an EMBL/GenBank/DDBJ whole genome shotgun (WGS) entry which is preliminary data.</text>
</comment>
<dbReference type="EMBL" id="RKQK01000001">
    <property type="protein sequence ID" value="RPE71137.1"/>
    <property type="molecule type" value="Genomic_DNA"/>
</dbReference>
<sequence length="331" mass="36083">MNNMVLPAVDELTALRKTLSELREREEELCDEIRANASELSVQRINGGDRVAVIETRTTRSLDTTLLPVDILNDPAMYTQAKQTYVLLWPRSKSAADAVQAAPSELITMPTPAETLYETEYAPATDIETDATELSAAPEFDPIDPDASAEFSEDIAQPQCDAETVDVFDSETSAAQFDAPHDDQLPDDQLADHLDEAPLTAATAQTEADFAALNIPTDAVTDGPDLSVQILDAHEIAQTAQEHDSPADLRATDHPQLQPLGGLYDDDLEAAFNIDDDEMPLSADQEALEDTQALQSDYDAHVAQGEDLQQMPKLIDHDTPFVSRRIIGMPA</sequence>
<dbReference type="RefSeq" id="WP_123791382.1">
    <property type="nucleotide sequence ID" value="NZ_RKQK01000001.1"/>
</dbReference>
<gene>
    <name evidence="3" type="ORF">EDD53_0250</name>
</gene>
<name>A0A3N4V221_9RHOB</name>
<feature type="region of interest" description="Disordered" evidence="2">
    <location>
        <begin position="239"/>
        <end position="261"/>
    </location>
</feature>
<evidence type="ECO:0000313" key="3">
    <source>
        <dbReference type="EMBL" id="RPE71137.1"/>
    </source>
</evidence>
<evidence type="ECO:0000256" key="2">
    <source>
        <dbReference type="SAM" id="MobiDB-lite"/>
    </source>
</evidence>